<dbReference type="InParanoid" id="W7X8F7"/>
<keyword evidence="3" id="KW-1185">Reference proteome</keyword>
<feature type="transmembrane region" description="Helical" evidence="1">
    <location>
        <begin position="1007"/>
        <end position="1030"/>
    </location>
</feature>
<evidence type="ECO:0000313" key="3">
    <source>
        <dbReference type="Proteomes" id="UP000009168"/>
    </source>
</evidence>
<keyword evidence="1" id="KW-0472">Membrane</keyword>
<organism evidence="2 3">
    <name type="scientific">Tetrahymena thermophila (strain SB210)</name>
    <dbReference type="NCBI Taxonomy" id="312017"/>
    <lineage>
        <taxon>Eukaryota</taxon>
        <taxon>Sar</taxon>
        <taxon>Alveolata</taxon>
        <taxon>Ciliophora</taxon>
        <taxon>Intramacronucleata</taxon>
        <taxon>Oligohymenophorea</taxon>
        <taxon>Hymenostomatida</taxon>
        <taxon>Tetrahymenina</taxon>
        <taxon>Tetrahymenidae</taxon>
        <taxon>Tetrahymena</taxon>
    </lineage>
</organism>
<keyword evidence="1" id="KW-1133">Transmembrane helix</keyword>
<gene>
    <name evidence="2" type="ORF">TTHERM_000256819</name>
</gene>
<dbReference type="EMBL" id="GG662647">
    <property type="protein sequence ID" value="EWS73632.1"/>
    <property type="molecule type" value="Genomic_DNA"/>
</dbReference>
<keyword evidence="1 2" id="KW-0812">Transmembrane</keyword>
<name>W7X8F7_TETTS</name>
<dbReference type="RefSeq" id="XP_012653862.1">
    <property type="nucleotide sequence ID" value="XM_012798408.1"/>
</dbReference>
<protein>
    <submittedName>
        <fullName evidence="2">Transmembrane protein, putative</fullName>
    </submittedName>
</protein>
<dbReference type="GeneID" id="24438060"/>
<dbReference type="AlphaFoldDB" id="W7X8F7"/>
<proteinExistence type="predicted"/>
<evidence type="ECO:0000256" key="1">
    <source>
        <dbReference type="SAM" id="Phobius"/>
    </source>
</evidence>
<sequence>MGKANPFDSSYLQVITFENKLEKSYQLLHETINLKLQILCMMKQKHIIAKQLITKIESIQNEDEMLSSMINSDKFDEKTCIIFASYKDTETLTINQVSSNFSNLFCYTSRDHIYDRNIESFIPLAFQSVHKMYIKQYLEDSITCDIYSNNTDQQLEQNEQDNENVENEVTPINKGQGYQFNKSKNLSEKQTVTKAQNYELQNCKMNQQIIFASLNQMFILPIKIDIRTNEYKENGTFGLVAKIKQINEEYQYILFNETDLSVIGLTQQTQEIFFPNCNNLQKVNLRQAFPFLVGTQNKTKIEDCQIQNNETPYNNTNTKKQFHVNITDDAQYILRDQSKNHLKMKNKFSFIVIQHSDEINDTLNTSYKSTKRLNKAKSYKEISSYSFNYVELFVRKLKYKGVNKISYIEIVKIKQLNPAIQAQIILKEITNIKKQFLYTQLFENPSQLQNIIQDLEQNQNINSYLQFNSFYSQFQYSCRNFNQGNQLLQIKENDTPIDFTQADFQKVQQLLGDESTNVDQTKMMPNRIEYEDQNCQSDESNRLTLNQLREQNSLQKLNEKLQLNYLFQLQRNIVQEQALNQSIQENQISYNDLQIVNYGNFNLSLQNFQDDQINKNSDCAQRSNRAINIELISPNNSFCMNINSNQISLAQLSDQNFNIQQINSHQFIGNQTKENISLDVETNNCEINKKCNNTILPLKMNINPSKIAKSSSFRKSKINNTLTNALNDRERKQLIKNSYQHNHANQLYKDKNIKKQQVQDIIYDIASSNSQNSYYTPVKRQLQDVMADQSTLQVIKLIKIIGVICFTVMVSITWLQFSSMYQYLSEANQDYQDFGWPTDYSSSLSDILKYKNIQYLTNYRNLNFTDNSQQQLFKNKIQQDMEDTFSDVQSLLNQVDLANTKRDIFNRVIDYKITFYFGQLYDTTMLSSTASDNSDLITLNYSSTLHYSFLLNVQVIYRYIKNLGNGRPEYYLIQNQLESVSQLKKLQDDIKENQSGQQQYIQDQLQIIIIILVLINTCCVMIIIPLYFYIQKERDSIIYLFTTFPIQKLDILIQKIQNSYFSTNTSSIYQNQNNKIVLDTIAQLQSIENEKNIRKHTKVQQLRSYLLQNIALHFNVLAMKVDPSLKPMQPEIYYDYLQKLIQEQGDISKDIQWIINSQYSDQRFNQDLYDNFFFSAFKTNLCEDFKNYPQFNTNPKKINIDLCASPQQKFLQQGFQVAYKSLFNLFTDLYNAYQIKDQYNYN</sequence>
<accession>W7X8F7</accession>
<evidence type="ECO:0000313" key="2">
    <source>
        <dbReference type="EMBL" id="EWS73632.1"/>
    </source>
</evidence>
<dbReference type="Proteomes" id="UP000009168">
    <property type="component" value="Unassembled WGS sequence"/>
</dbReference>
<dbReference type="KEGG" id="tet:TTHERM_000256819"/>
<reference evidence="3" key="1">
    <citation type="journal article" date="2006" name="PLoS Biol.">
        <title>Macronuclear genome sequence of the ciliate Tetrahymena thermophila, a model eukaryote.</title>
        <authorList>
            <person name="Eisen J.A."/>
            <person name="Coyne R.S."/>
            <person name="Wu M."/>
            <person name="Wu D."/>
            <person name="Thiagarajan M."/>
            <person name="Wortman J.R."/>
            <person name="Badger J.H."/>
            <person name="Ren Q."/>
            <person name="Amedeo P."/>
            <person name="Jones K.M."/>
            <person name="Tallon L.J."/>
            <person name="Delcher A.L."/>
            <person name="Salzberg S.L."/>
            <person name="Silva J.C."/>
            <person name="Haas B.J."/>
            <person name="Majoros W.H."/>
            <person name="Farzad M."/>
            <person name="Carlton J.M."/>
            <person name="Smith R.K. Jr."/>
            <person name="Garg J."/>
            <person name="Pearlman R.E."/>
            <person name="Karrer K.M."/>
            <person name="Sun L."/>
            <person name="Manning G."/>
            <person name="Elde N.C."/>
            <person name="Turkewitz A.P."/>
            <person name="Asai D.J."/>
            <person name="Wilkes D.E."/>
            <person name="Wang Y."/>
            <person name="Cai H."/>
            <person name="Collins K."/>
            <person name="Stewart B.A."/>
            <person name="Lee S.R."/>
            <person name="Wilamowska K."/>
            <person name="Weinberg Z."/>
            <person name="Ruzzo W.L."/>
            <person name="Wloga D."/>
            <person name="Gaertig J."/>
            <person name="Frankel J."/>
            <person name="Tsao C.-C."/>
            <person name="Gorovsky M.A."/>
            <person name="Keeling P.J."/>
            <person name="Waller R.F."/>
            <person name="Patron N.J."/>
            <person name="Cherry J.M."/>
            <person name="Stover N.A."/>
            <person name="Krieger C.J."/>
            <person name="del Toro C."/>
            <person name="Ryder H.F."/>
            <person name="Williamson S.C."/>
            <person name="Barbeau R.A."/>
            <person name="Hamilton E.P."/>
            <person name="Orias E."/>
        </authorList>
    </citation>
    <scope>NUCLEOTIDE SEQUENCE [LARGE SCALE GENOMIC DNA]</scope>
    <source>
        <strain evidence="3">SB210</strain>
    </source>
</reference>